<keyword evidence="3" id="KW-1185">Reference proteome</keyword>
<name>A0AAV9JAN6_9PEZI</name>
<reference evidence="2 3" key="1">
    <citation type="submission" date="2021-11" db="EMBL/GenBank/DDBJ databases">
        <title>Black yeast isolated from Biological Soil Crust.</title>
        <authorList>
            <person name="Kurbessoian T."/>
        </authorList>
    </citation>
    <scope>NUCLEOTIDE SEQUENCE [LARGE SCALE GENOMIC DNA]</scope>
    <source>
        <strain evidence="2 3">CCFEE 5522</strain>
    </source>
</reference>
<protein>
    <submittedName>
        <fullName evidence="2">Uncharacterized protein</fullName>
    </submittedName>
</protein>
<proteinExistence type="predicted"/>
<evidence type="ECO:0000256" key="1">
    <source>
        <dbReference type="SAM" id="MobiDB-lite"/>
    </source>
</evidence>
<gene>
    <name evidence="2" type="ORF">LTR36_007075</name>
</gene>
<feature type="compositionally biased region" description="Polar residues" evidence="1">
    <location>
        <begin position="17"/>
        <end position="34"/>
    </location>
</feature>
<comment type="caution">
    <text evidence="2">The sequence shown here is derived from an EMBL/GenBank/DDBJ whole genome shotgun (WGS) entry which is preliminary data.</text>
</comment>
<evidence type="ECO:0000313" key="2">
    <source>
        <dbReference type="EMBL" id="KAK4542044.1"/>
    </source>
</evidence>
<accession>A0AAV9JAN6</accession>
<feature type="region of interest" description="Disordered" evidence="1">
    <location>
        <begin position="1"/>
        <end position="34"/>
    </location>
</feature>
<dbReference type="Proteomes" id="UP001324427">
    <property type="component" value="Unassembled WGS sequence"/>
</dbReference>
<organism evidence="2 3">
    <name type="scientific">Oleoguttula mirabilis</name>
    <dbReference type="NCBI Taxonomy" id="1507867"/>
    <lineage>
        <taxon>Eukaryota</taxon>
        <taxon>Fungi</taxon>
        <taxon>Dikarya</taxon>
        <taxon>Ascomycota</taxon>
        <taxon>Pezizomycotina</taxon>
        <taxon>Dothideomycetes</taxon>
        <taxon>Dothideomycetidae</taxon>
        <taxon>Mycosphaerellales</taxon>
        <taxon>Teratosphaeriaceae</taxon>
        <taxon>Oleoguttula</taxon>
    </lineage>
</organism>
<dbReference type="EMBL" id="JAVFHQ010000045">
    <property type="protein sequence ID" value="KAK4542044.1"/>
    <property type="molecule type" value="Genomic_DNA"/>
</dbReference>
<sequence>MAPTKPSILNALRKQSAAHNRSMTAASAGSAFSTLSKSNEACKYGFKRTYDDLDGNEQEVLTELARKRVKKAAPKKISKPKKVIPPKPVIEVWRPAGGEKPTKRRKAEKLTDTLGLARLSTWRVEAFQEAVEKLIDQHGFAFEEITTTEVVHGGESVTDVCVKFRSELVAEVVKELIDGQMVEGRKLQVKFA</sequence>
<dbReference type="AlphaFoldDB" id="A0AAV9JAN6"/>
<evidence type="ECO:0000313" key="3">
    <source>
        <dbReference type="Proteomes" id="UP001324427"/>
    </source>
</evidence>